<reference evidence="1 2" key="1">
    <citation type="journal article" date="2009" name="J. Bacteriol.">
        <title>Genome sequences of three Agrobacterium biovars help elucidate the evolution of multichromosome genomes in bacteria.</title>
        <authorList>
            <person name="Slater S.C."/>
            <person name="Goldman B.S."/>
            <person name="Goodner B."/>
            <person name="Setubal J.C."/>
            <person name="Farrand S.K."/>
            <person name="Nester E.W."/>
            <person name="Burr T.J."/>
            <person name="Banta L."/>
            <person name="Dickerman A.W."/>
            <person name="Paulsen I."/>
            <person name="Otten L."/>
            <person name="Suen G."/>
            <person name="Welch R."/>
            <person name="Almeida N.F."/>
            <person name="Arnold F."/>
            <person name="Burton O.T."/>
            <person name="Du Z."/>
            <person name="Ewing A."/>
            <person name="Godsy E."/>
            <person name="Heisel S."/>
            <person name="Houmiel K.L."/>
            <person name="Jhaveri J."/>
            <person name="Lu J."/>
            <person name="Miller N.M."/>
            <person name="Norton S."/>
            <person name="Chen Q."/>
            <person name="Phoolcharoen W."/>
            <person name="Ohlin V."/>
            <person name="Ondrusek D."/>
            <person name="Pride N."/>
            <person name="Stricklin S.L."/>
            <person name="Sun J."/>
            <person name="Wheeler C."/>
            <person name="Wilson L."/>
            <person name="Zhu H."/>
            <person name="Wood D.W."/>
        </authorList>
    </citation>
    <scope>NUCLEOTIDE SEQUENCE [LARGE SCALE GENOMIC DNA]</scope>
    <source>
        <strain evidence="2">S4 / ATCC BAA-846</strain>
        <plasmid evidence="1 2">pAtS4b</plasmid>
    </source>
</reference>
<gene>
    <name evidence="1" type="ordered locus">Avi_9606</name>
</gene>
<geneLocation type="plasmid" evidence="1 2">
    <name>pAtS4b</name>
</geneLocation>
<accession>B9K378</accession>
<dbReference type="Proteomes" id="UP000001596">
    <property type="component" value="Plasmid pAtS4b"/>
</dbReference>
<organism evidence="1 2">
    <name type="scientific">Allorhizobium ampelinum (strain ATCC BAA-846 / DSM 112012 / S4)</name>
    <name type="common">Agrobacterium vitis (strain S4)</name>
    <dbReference type="NCBI Taxonomy" id="311402"/>
    <lineage>
        <taxon>Bacteria</taxon>
        <taxon>Pseudomonadati</taxon>
        <taxon>Pseudomonadota</taxon>
        <taxon>Alphaproteobacteria</taxon>
        <taxon>Hyphomicrobiales</taxon>
        <taxon>Rhizobiaceae</taxon>
        <taxon>Rhizobium/Agrobacterium group</taxon>
        <taxon>Allorhizobium</taxon>
        <taxon>Allorhizobium ampelinum</taxon>
    </lineage>
</organism>
<dbReference type="EMBL" id="CP000635">
    <property type="protein sequence ID" value="ACM39326.1"/>
    <property type="molecule type" value="Genomic_DNA"/>
</dbReference>
<keyword evidence="1" id="KW-0614">Plasmid</keyword>
<keyword evidence="2" id="KW-1185">Reference proteome</keyword>
<evidence type="ECO:0008006" key="3">
    <source>
        <dbReference type="Google" id="ProtNLM"/>
    </source>
</evidence>
<dbReference type="KEGG" id="avi:Avi_9606"/>
<dbReference type="InterPro" id="IPR005331">
    <property type="entry name" value="Sulfotransferase"/>
</dbReference>
<evidence type="ECO:0000313" key="1">
    <source>
        <dbReference type="EMBL" id="ACM39326.1"/>
    </source>
</evidence>
<protein>
    <recommendedName>
        <fullName evidence="3">Sulfotransferase family protein</fullName>
    </recommendedName>
</protein>
<dbReference type="DNASU" id="7381946"/>
<proteinExistence type="predicted"/>
<dbReference type="AlphaFoldDB" id="B9K378"/>
<name>B9K378_ALLAM</name>
<dbReference type="GO" id="GO:0008146">
    <property type="term" value="F:sulfotransferase activity"/>
    <property type="evidence" value="ECO:0007669"/>
    <property type="project" value="InterPro"/>
</dbReference>
<dbReference type="Pfam" id="PF03567">
    <property type="entry name" value="Sulfotransfer_2"/>
    <property type="match status" value="1"/>
</dbReference>
<dbReference type="GO" id="GO:0016020">
    <property type="term" value="C:membrane"/>
    <property type="evidence" value="ECO:0007669"/>
    <property type="project" value="InterPro"/>
</dbReference>
<dbReference type="HOGENOM" id="CLU_1151032_0_0_5"/>
<evidence type="ECO:0000313" key="2">
    <source>
        <dbReference type="Proteomes" id="UP000001596"/>
    </source>
</evidence>
<sequence length="228" mass="26645">MSTRQLLRNHYVQVDRSKKPYCFLLAKEPEYNDILNNYRIPLGEYQFKRTLFAREWLYKDVWHEMVSFAFCREPLSRCISAFFYLWEAEAQRRAWLPSFNGALNAHGYGLDYSFDQFLDAVVACRDSGSNFSPMGLHFSTHTATMWDDVTDSGGSILLSNIFRLEDLIHGINHVFSVCGVPDKAKPLLRDINTNETKRPFTPSRHHIAKVEDLYGKDFELYETYGRLF</sequence>